<dbReference type="Pfam" id="PF01726">
    <property type="entry name" value="LexA_DNA_bind"/>
    <property type="match status" value="1"/>
</dbReference>
<dbReference type="InterPro" id="IPR012327">
    <property type="entry name" value="MeTrfase_D12"/>
</dbReference>
<evidence type="ECO:0000256" key="6">
    <source>
        <dbReference type="ARBA" id="ARBA00022705"/>
    </source>
</evidence>
<dbReference type="InterPro" id="IPR006197">
    <property type="entry name" value="Peptidase_S24_LexA"/>
</dbReference>
<gene>
    <name evidence="16" type="primary">lexA</name>
    <name evidence="20" type="ORF">UU67_C0036G0003</name>
</gene>
<dbReference type="PRINTS" id="PR00505">
    <property type="entry name" value="D12N6MTFRASE"/>
</dbReference>
<dbReference type="HAMAP" id="MF_00015">
    <property type="entry name" value="LexA"/>
    <property type="match status" value="1"/>
</dbReference>
<evidence type="ECO:0000256" key="17">
    <source>
        <dbReference type="RuleBase" id="RU003991"/>
    </source>
</evidence>
<dbReference type="InterPro" id="IPR036390">
    <property type="entry name" value="WH_DNA-bd_sf"/>
</dbReference>
<evidence type="ECO:0000256" key="4">
    <source>
        <dbReference type="ARBA" id="ARBA00022679"/>
    </source>
</evidence>
<dbReference type="GO" id="GO:0009307">
    <property type="term" value="P:DNA restriction-modification system"/>
    <property type="evidence" value="ECO:0007669"/>
    <property type="project" value="InterPro"/>
</dbReference>
<keyword evidence="12 16" id="KW-0804">Transcription</keyword>
<evidence type="ECO:0000256" key="5">
    <source>
        <dbReference type="ARBA" id="ARBA00022691"/>
    </source>
</evidence>
<evidence type="ECO:0000259" key="18">
    <source>
        <dbReference type="Pfam" id="PF00717"/>
    </source>
</evidence>
<dbReference type="Proteomes" id="UP000034753">
    <property type="component" value="Unassembled WGS sequence"/>
</dbReference>
<evidence type="ECO:0000256" key="10">
    <source>
        <dbReference type="ARBA" id="ARBA00023015"/>
    </source>
</evidence>
<dbReference type="Pfam" id="PF00717">
    <property type="entry name" value="Peptidase_S24"/>
    <property type="match status" value="1"/>
</dbReference>
<evidence type="ECO:0000256" key="2">
    <source>
        <dbReference type="ARBA" id="ARBA00022491"/>
    </source>
</evidence>
<keyword evidence="2 16" id="KW-0678">Repressor</keyword>
<keyword evidence="8 16" id="KW-0378">Hydrolase</keyword>
<evidence type="ECO:0000256" key="16">
    <source>
        <dbReference type="HAMAP-Rule" id="MF_00015"/>
    </source>
</evidence>
<dbReference type="PANTHER" id="PTHR33516">
    <property type="entry name" value="LEXA REPRESSOR"/>
    <property type="match status" value="1"/>
</dbReference>
<dbReference type="InterPro" id="IPR015927">
    <property type="entry name" value="Peptidase_S24_S26A/B/C"/>
</dbReference>
<evidence type="ECO:0000256" key="15">
    <source>
        <dbReference type="ARBA" id="ARBA00047942"/>
    </source>
</evidence>
<dbReference type="PATRIC" id="fig|1618429.3.peg.742"/>
<dbReference type="PRINTS" id="PR00726">
    <property type="entry name" value="LEXASERPTASE"/>
</dbReference>
<dbReference type="GO" id="GO:0045892">
    <property type="term" value="P:negative regulation of DNA-templated transcription"/>
    <property type="evidence" value="ECO:0007669"/>
    <property type="project" value="UniProtKB-UniRule"/>
</dbReference>
<dbReference type="PROSITE" id="PS00092">
    <property type="entry name" value="N6_MTASE"/>
    <property type="match status" value="1"/>
</dbReference>
<dbReference type="EMBL" id="LCBN01000036">
    <property type="protein sequence ID" value="KKS12947.1"/>
    <property type="molecule type" value="Genomic_DNA"/>
</dbReference>
<keyword evidence="3 20" id="KW-0489">Methyltransferase</keyword>
<dbReference type="InterPro" id="IPR050077">
    <property type="entry name" value="LexA_repressor"/>
</dbReference>
<evidence type="ECO:0000256" key="3">
    <source>
        <dbReference type="ARBA" id="ARBA00022603"/>
    </source>
</evidence>
<dbReference type="Pfam" id="PF02086">
    <property type="entry name" value="MethyltransfD12"/>
    <property type="match status" value="1"/>
</dbReference>
<dbReference type="EC" id="3.4.21.88" evidence="16"/>
<dbReference type="GO" id="GO:0004252">
    <property type="term" value="F:serine-type endopeptidase activity"/>
    <property type="evidence" value="ECO:0007669"/>
    <property type="project" value="UniProtKB-UniRule"/>
</dbReference>
<name>A0A0G0WLG0_9BACT</name>
<dbReference type="GO" id="GO:0009007">
    <property type="term" value="F:site-specific DNA-methyltransferase (adenine-specific) activity"/>
    <property type="evidence" value="ECO:0007669"/>
    <property type="project" value="UniProtKB-EC"/>
</dbReference>
<keyword evidence="7 16" id="KW-0227">DNA damage</keyword>
<evidence type="ECO:0000259" key="19">
    <source>
        <dbReference type="Pfam" id="PF01726"/>
    </source>
</evidence>
<comment type="caution">
    <text evidence="20">The sequence shown here is derived from an EMBL/GenBank/DDBJ whole genome shotgun (WGS) entry which is preliminary data.</text>
</comment>
<reference evidence="20 21" key="1">
    <citation type="journal article" date="2015" name="Nature">
        <title>rRNA introns, odd ribosomes, and small enigmatic genomes across a large radiation of phyla.</title>
        <authorList>
            <person name="Brown C.T."/>
            <person name="Hug L.A."/>
            <person name="Thomas B.C."/>
            <person name="Sharon I."/>
            <person name="Castelle C.J."/>
            <person name="Singh A."/>
            <person name="Wilkins M.J."/>
            <person name="Williams K.H."/>
            <person name="Banfield J.F."/>
        </authorList>
    </citation>
    <scope>NUCLEOTIDE SEQUENCE [LARGE SCALE GENOMIC DNA]</scope>
</reference>
<organism evidence="20 21">
    <name type="scientific">Candidatus Daviesbacteria bacterium GW2011_GWB1_41_5</name>
    <dbReference type="NCBI Taxonomy" id="1618429"/>
    <lineage>
        <taxon>Bacteria</taxon>
        <taxon>Candidatus Daviesiibacteriota</taxon>
    </lineage>
</organism>
<dbReference type="InterPro" id="IPR036388">
    <property type="entry name" value="WH-like_DNA-bd_sf"/>
</dbReference>
<dbReference type="SUPFAM" id="SSF51306">
    <property type="entry name" value="LexA/Signal peptidase"/>
    <property type="match status" value="1"/>
</dbReference>
<keyword evidence="5" id="KW-0949">S-adenosyl-L-methionine</keyword>
<evidence type="ECO:0000256" key="12">
    <source>
        <dbReference type="ARBA" id="ARBA00023163"/>
    </source>
</evidence>
<dbReference type="GO" id="GO:0032259">
    <property type="term" value="P:methylation"/>
    <property type="evidence" value="ECO:0007669"/>
    <property type="project" value="UniProtKB-KW"/>
</dbReference>
<keyword evidence="4" id="KW-0808">Transferase</keyword>
<dbReference type="Gene3D" id="3.40.50.150">
    <property type="entry name" value="Vaccinia Virus protein VP39"/>
    <property type="match status" value="1"/>
</dbReference>
<evidence type="ECO:0000313" key="20">
    <source>
        <dbReference type="EMBL" id="KKS12947.1"/>
    </source>
</evidence>
<comment type="catalytic activity">
    <reaction evidence="16">
        <text>Hydrolysis of Ala-|-Gly bond in repressor LexA.</text>
        <dbReference type="EC" id="3.4.21.88"/>
    </reaction>
</comment>
<evidence type="ECO:0000256" key="1">
    <source>
        <dbReference type="ARBA" id="ARBA00007484"/>
    </source>
</evidence>
<dbReference type="GO" id="GO:0003677">
    <property type="term" value="F:DNA binding"/>
    <property type="evidence" value="ECO:0007669"/>
    <property type="project" value="UniProtKB-UniRule"/>
</dbReference>
<dbReference type="InterPro" id="IPR006200">
    <property type="entry name" value="LexA"/>
</dbReference>
<evidence type="ECO:0000313" key="21">
    <source>
        <dbReference type="Proteomes" id="UP000034753"/>
    </source>
</evidence>
<evidence type="ECO:0000256" key="8">
    <source>
        <dbReference type="ARBA" id="ARBA00022801"/>
    </source>
</evidence>
<feature type="DNA-binding region" description="H-T-H motif" evidence="16">
    <location>
        <begin position="29"/>
        <end position="49"/>
    </location>
</feature>
<dbReference type="SUPFAM" id="SSF53335">
    <property type="entry name" value="S-adenosyl-L-methionine-dependent methyltransferases"/>
    <property type="match status" value="1"/>
</dbReference>
<dbReference type="NCBIfam" id="TIGR00498">
    <property type="entry name" value="lexA"/>
    <property type="match status" value="1"/>
</dbReference>
<dbReference type="InterPro" id="IPR006199">
    <property type="entry name" value="LexA_DNA-bd_dom"/>
</dbReference>
<feature type="active site" description="For autocatalytic cleavage activity" evidence="16">
    <location>
        <position position="125"/>
    </location>
</feature>
<dbReference type="CDD" id="cd06529">
    <property type="entry name" value="S24_LexA-like"/>
    <property type="match status" value="1"/>
</dbReference>
<dbReference type="InterPro" id="IPR039418">
    <property type="entry name" value="LexA-like"/>
</dbReference>
<evidence type="ECO:0000256" key="9">
    <source>
        <dbReference type="ARBA" id="ARBA00022813"/>
    </source>
</evidence>
<keyword evidence="9 16" id="KW-0068">Autocatalytic cleavage</keyword>
<keyword evidence="10 16" id="KW-0805">Transcription regulation</keyword>
<dbReference type="GO" id="GO:0006508">
    <property type="term" value="P:proteolysis"/>
    <property type="evidence" value="ECO:0007669"/>
    <property type="project" value="InterPro"/>
</dbReference>
<dbReference type="InterPro" id="IPR029063">
    <property type="entry name" value="SAM-dependent_MTases_sf"/>
</dbReference>
<feature type="site" description="Cleavage; by autolysis" evidence="16">
    <location>
        <begin position="90"/>
        <end position="91"/>
    </location>
</feature>
<dbReference type="GO" id="GO:0006260">
    <property type="term" value="P:DNA replication"/>
    <property type="evidence" value="ECO:0007669"/>
    <property type="project" value="UniProtKB-UniRule"/>
</dbReference>
<feature type="domain" description="Peptidase S24/S26A/S26B/S26C" evidence="18">
    <location>
        <begin position="83"/>
        <end position="195"/>
    </location>
</feature>
<dbReference type="GO" id="GO:0006281">
    <property type="term" value="P:DNA repair"/>
    <property type="evidence" value="ECO:0007669"/>
    <property type="project" value="UniProtKB-UniRule"/>
</dbReference>
<dbReference type="InterPro" id="IPR036286">
    <property type="entry name" value="LexA/Signal_pep-like_sf"/>
</dbReference>
<evidence type="ECO:0000256" key="11">
    <source>
        <dbReference type="ARBA" id="ARBA00023125"/>
    </source>
</evidence>
<evidence type="ECO:0000256" key="13">
    <source>
        <dbReference type="ARBA" id="ARBA00023204"/>
    </source>
</evidence>
<dbReference type="AlphaFoldDB" id="A0A0G0WLG0"/>
<feature type="active site" description="For autocatalytic cleavage activity" evidence="16">
    <location>
        <position position="163"/>
    </location>
</feature>
<dbReference type="InterPro" id="IPR002052">
    <property type="entry name" value="DNA_methylase_N6_adenine_CS"/>
</dbReference>
<comment type="subunit">
    <text evidence="16">Homodimer.</text>
</comment>
<keyword evidence="11 16" id="KW-0238">DNA-binding</keyword>
<dbReference type="SUPFAM" id="SSF46785">
    <property type="entry name" value="Winged helix' DNA-binding domain"/>
    <property type="match status" value="1"/>
</dbReference>
<keyword evidence="6 16" id="KW-0235">DNA replication</keyword>
<dbReference type="Gene3D" id="2.10.109.10">
    <property type="entry name" value="Umud Fragment, subunit A"/>
    <property type="match status" value="1"/>
</dbReference>
<dbReference type="PANTHER" id="PTHR33516:SF2">
    <property type="entry name" value="LEXA REPRESSOR-RELATED"/>
    <property type="match status" value="1"/>
</dbReference>
<keyword evidence="14 16" id="KW-0742">SOS response</keyword>
<comment type="catalytic activity">
    <reaction evidence="15">
        <text>a 2'-deoxyadenosine in DNA + S-adenosyl-L-methionine = an N(6)-methyl-2'-deoxyadenosine in DNA + S-adenosyl-L-homocysteine + H(+)</text>
        <dbReference type="Rhea" id="RHEA:15197"/>
        <dbReference type="Rhea" id="RHEA-COMP:12418"/>
        <dbReference type="Rhea" id="RHEA-COMP:12419"/>
        <dbReference type="ChEBI" id="CHEBI:15378"/>
        <dbReference type="ChEBI" id="CHEBI:57856"/>
        <dbReference type="ChEBI" id="CHEBI:59789"/>
        <dbReference type="ChEBI" id="CHEBI:90615"/>
        <dbReference type="ChEBI" id="CHEBI:90616"/>
        <dbReference type="EC" id="2.1.1.72"/>
    </reaction>
</comment>
<dbReference type="Gene3D" id="1.10.10.10">
    <property type="entry name" value="Winged helix-like DNA-binding domain superfamily/Winged helix DNA-binding domain"/>
    <property type="match status" value="1"/>
</dbReference>
<sequence>MPYPITKRQKQVYDFVKVFIDDKGYSPTLEEIKKRLRLSAVSTVHQHINALIDKGYIKRFDNLARAIEINGVTEEDQNFIEIPLLGMIAAGEPIEAIEIPETISVPKELTLGQGRHYGLKVRGDSMQDAGIFDSDTVIVREQPVVDNGEIGVAIVNGNEATLKRIYKEKNGIRLQPANKNYKPILTKNVLIQGRVTGVLRSRFDPLPKPAQLPLFMYPQKNEQLLQIHNRRFLGNKTKLLGFIGDIVADKCRGYYTFCDIFAGTGVVGQYFNRPDTKIISNDILDSSFTSLQCWLGTKNYNKDKISNTTEYLNSIESNKENYVSENFGNSYFTKENAQKIGAIRDEIERLNNKGEISKEEKSVLLTSLVYAIDKVANTVGHYEAYRKKLDTIQGLRLLVPDIDVKNNANNEIYQKDANQLVREIKCDVLYIDPPYNSRQYGDSYHLLENIITWKKPRVEGVAKKMVNRAHLKSRYCIKGADNAFEDLIQNVKAKHILVSYNNTGEKKNVRSNAKISDERIIAILKNKGDVEVFERDYKGFTAGKSDTAGHTERVFYCKVTK</sequence>
<comment type="function">
    <text evidence="16">Represses a number of genes involved in the response to DNA damage (SOS response), including recA and lexA. In the presence of single-stranded DNA, RecA interacts with LexA causing an autocatalytic cleavage which disrupts the DNA-binding part of LexA, leading to derepression of the SOS regulon and eventually DNA repair.</text>
</comment>
<dbReference type="GO" id="GO:0009432">
    <property type="term" value="P:SOS response"/>
    <property type="evidence" value="ECO:0007669"/>
    <property type="project" value="UniProtKB-UniRule"/>
</dbReference>
<protein>
    <recommendedName>
        <fullName evidence="16">LexA repressor</fullName>
        <ecNumber evidence="16">3.4.21.88</ecNumber>
    </recommendedName>
</protein>
<evidence type="ECO:0000256" key="7">
    <source>
        <dbReference type="ARBA" id="ARBA00022763"/>
    </source>
</evidence>
<accession>A0A0G0WLG0</accession>
<evidence type="ECO:0000256" key="14">
    <source>
        <dbReference type="ARBA" id="ARBA00023236"/>
    </source>
</evidence>
<proteinExistence type="inferred from homology"/>
<comment type="similarity">
    <text evidence="1 16 17">Belongs to the peptidase S24 family.</text>
</comment>
<feature type="domain" description="LexA repressor DNA-binding" evidence="19">
    <location>
        <begin position="4"/>
        <end position="66"/>
    </location>
</feature>
<keyword evidence="13 16" id="KW-0234">DNA repair</keyword>